<accession>A0A8D8SKJ1</accession>
<keyword evidence="1" id="KW-0812">Transmembrane</keyword>
<sequence>MGHGMVSSFSFVLTYNTMRPISLPSPYPLAPFHPRPSFSSLHLYLFHPTPLPFVPLPLFFSFFSSLSSILLSLPVLISPIVTYYLYLPTRTYNGIPIIMLYQAIAHLS</sequence>
<proteinExistence type="predicted"/>
<keyword evidence="1" id="KW-0472">Membrane</keyword>
<name>A0A8D8SKJ1_9HEMI</name>
<evidence type="ECO:0000313" key="2">
    <source>
        <dbReference type="EMBL" id="CAG6671496.1"/>
    </source>
</evidence>
<dbReference type="EMBL" id="HBUF01226211">
    <property type="protein sequence ID" value="CAG6671496.1"/>
    <property type="molecule type" value="Transcribed_RNA"/>
</dbReference>
<dbReference type="AlphaFoldDB" id="A0A8D8SKJ1"/>
<reference evidence="2" key="1">
    <citation type="submission" date="2021-05" db="EMBL/GenBank/DDBJ databases">
        <authorList>
            <person name="Alioto T."/>
            <person name="Alioto T."/>
            <person name="Gomez Garrido J."/>
        </authorList>
    </citation>
    <scope>NUCLEOTIDE SEQUENCE</scope>
</reference>
<keyword evidence="1" id="KW-1133">Transmembrane helix</keyword>
<evidence type="ECO:0000256" key="1">
    <source>
        <dbReference type="SAM" id="Phobius"/>
    </source>
</evidence>
<organism evidence="2">
    <name type="scientific">Cacopsylla melanoneura</name>
    <dbReference type="NCBI Taxonomy" id="428564"/>
    <lineage>
        <taxon>Eukaryota</taxon>
        <taxon>Metazoa</taxon>
        <taxon>Ecdysozoa</taxon>
        <taxon>Arthropoda</taxon>
        <taxon>Hexapoda</taxon>
        <taxon>Insecta</taxon>
        <taxon>Pterygota</taxon>
        <taxon>Neoptera</taxon>
        <taxon>Paraneoptera</taxon>
        <taxon>Hemiptera</taxon>
        <taxon>Sternorrhyncha</taxon>
        <taxon>Psylloidea</taxon>
        <taxon>Psyllidae</taxon>
        <taxon>Psyllinae</taxon>
        <taxon>Cacopsylla</taxon>
    </lineage>
</organism>
<protein>
    <submittedName>
        <fullName evidence="2">Uncharacterized protein</fullName>
    </submittedName>
</protein>
<feature type="transmembrane region" description="Helical" evidence="1">
    <location>
        <begin position="58"/>
        <end position="86"/>
    </location>
</feature>